<evidence type="ECO:0000313" key="1">
    <source>
        <dbReference type="EMBL" id="CAG8701474.1"/>
    </source>
</evidence>
<dbReference type="Proteomes" id="UP000789525">
    <property type="component" value="Unassembled WGS sequence"/>
</dbReference>
<feature type="non-terminal residue" evidence="1">
    <location>
        <position position="121"/>
    </location>
</feature>
<evidence type="ECO:0000313" key="2">
    <source>
        <dbReference type="Proteomes" id="UP000789525"/>
    </source>
</evidence>
<dbReference type="EMBL" id="CAJVPT010032444">
    <property type="protein sequence ID" value="CAG8701474.1"/>
    <property type="molecule type" value="Genomic_DNA"/>
</dbReference>
<reference evidence="1" key="1">
    <citation type="submission" date="2021-06" db="EMBL/GenBank/DDBJ databases">
        <authorList>
            <person name="Kallberg Y."/>
            <person name="Tangrot J."/>
            <person name="Rosling A."/>
        </authorList>
    </citation>
    <scope>NUCLEOTIDE SEQUENCE</scope>
    <source>
        <strain evidence="1">CL356</strain>
    </source>
</reference>
<accession>A0ACA9PHX6</accession>
<gene>
    <name evidence="1" type="ORF">ACOLOM_LOCUS10264</name>
</gene>
<protein>
    <submittedName>
        <fullName evidence="1">7894_t:CDS:1</fullName>
    </submittedName>
</protein>
<keyword evidence="2" id="KW-1185">Reference proteome</keyword>
<sequence length="121" mass="13153">MVGFGGVHVGNDDDEMNEAQSRWWKGRKGVKGSPWAKMPLLTIGLLGAQIVWTSPYLISLGLSKSLMSMVFVAGPLSAMLLLGFTKDVASWFLDRESSANATLTIWLAVLAIYCIDFSINA</sequence>
<organism evidence="1 2">
    <name type="scientific">Acaulospora colombiana</name>
    <dbReference type="NCBI Taxonomy" id="27376"/>
    <lineage>
        <taxon>Eukaryota</taxon>
        <taxon>Fungi</taxon>
        <taxon>Fungi incertae sedis</taxon>
        <taxon>Mucoromycota</taxon>
        <taxon>Glomeromycotina</taxon>
        <taxon>Glomeromycetes</taxon>
        <taxon>Diversisporales</taxon>
        <taxon>Acaulosporaceae</taxon>
        <taxon>Acaulospora</taxon>
    </lineage>
</organism>
<comment type="caution">
    <text evidence="1">The sequence shown here is derived from an EMBL/GenBank/DDBJ whole genome shotgun (WGS) entry which is preliminary data.</text>
</comment>
<name>A0ACA9PHX6_9GLOM</name>
<proteinExistence type="predicted"/>